<evidence type="ECO:0000313" key="5">
    <source>
        <dbReference type="Proteomes" id="UP001589896"/>
    </source>
</evidence>
<dbReference type="Pfam" id="PF13464">
    <property type="entry name" value="RodZ_C"/>
    <property type="match status" value="1"/>
</dbReference>
<dbReference type="PANTHER" id="PTHR34475:SF1">
    <property type="entry name" value="CYTOSKELETON PROTEIN RODZ"/>
    <property type="match status" value="1"/>
</dbReference>
<protein>
    <submittedName>
        <fullName evidence="4">Helix-turn-helix domain-containing protein</fullName>
    </submittedName>
</protein>
<dbReference type="InterPro" id="IPR050400">
    <property type="entry name" value="Bact_Cytoskel_RodZ"/>
</dbReference>
<feature type="domain" description="Cytoskeleton protein RodZ-like C-terminal" evidence="3">
    <location>
        <begin position="190"/>
        <end position="261"/>
    </location>
</feature>
<dbReference type="Proteomes" id="UP001589896">
    <property type="component" value="Unassembled WGS sequence"/>
</dbReference>
<gene>
    <name evidence="4" type="ORF">ACFFGH_07945</name>
</gene>
<feature type="transmembrane region" description="Helical" evidence="2">
    <location>
        <begin position="113"/>
        <end position="130"/>
    </location>
</feature>
<dbReference type="InterPro" id="IPR025194">
    <property type="entry name" value="RodZ-like_C"/>
</dbReference>
<dbReference type="Pfam" id="PF13413">
    <property type="entry name" value="HTH_25"/>
    <property type="match status" value="1"/>
</dbReference>
<name>A0ABV6RMH6_9GAMM</name>
<dbReference type="PANTHER" id="PTHR34475">
    <property type="match status" value="1"/>
</dbReference>
<evidence type="ECO:0000313" key="4">
    <source>
        <dbReference type="EMBL" id="MFC0677769.1"/>
    </source>
</evidence>
<comment type="caution">
    <text evidence="4">The sequence shown here is derived from an EMBL/GenBank/DDBJ whole genome shotgun (WGS) entry which is preliminary data.</text>
</comment>
<evidence type="ECO:0000259" key="3">
    <source>
        <dbReference type="Pfam" id="PF13464"/>
    </source>
</evidence>
<dbReference type="InterPro" id="IPR010982">
    <property type="entry name" value="Lambda_DNA-bd_dom_sf"/>
</dbReference>
<organism evidence="4 5">
    <name type="scientific">Lysobacter korlensis</name>
    <dbReference type="NCBI Taxonomy" id="553636"/>
    <lineage>
        <taxon>Bacteria</taxon>
        <taxon>Pseudomonadati</taxon>
        <taxon>Pseudomonadota</taxon>
        <taxon>Gammaproteobacteria</taxon>
        <taxon>Lysobacterales</taxon>
        <taxon>Lysobacteraceae</taxon>
        <taxon>Lysobacter</taxon>
    </lineage>
</organism>
<keyword evidence="2" id="KW-0472">Membrane</keyword>
<proteinExistence type="predicted"/>
<keyword evidence="2" id="KW-1133">Transmembrane helix</keyword>
<feature type="region of interest" description="Disordered" evidence="1">
    <location>
        <begin position="1"/>
        <end position="21"/>
    </location>
</feature>
<dbReference type="RefSeq" id="WP_386666720.1">
    <property type="nucleotide sequence ID" value="NZ_JBHLTG010000001.1"/>
</dbReference>
<evidence type="ECO:0000256" key="2">
    <source>
        <dbReference type="SAM" id="Phobius"/>
    </source>
</evidence>
<reference evidence="4 5" key="1">
    <citation type="submission" date="2024-09" db="EMBL/GenBank/DDBJ databases">
        <authorList>
            <person name="Sun Q."/>
            <person name="Mori K."/>
        </authorList>
    </citation>
    <scope>NUCLEOTIDE SEQUENCE [LARGE SCALE GENOMIC DNA]</scope>
    <source>
        <strain evidence="4 5">KCTC 23076</strain>
    </source>
</reference>
<evidence type="ECO:0000256" key="1">
    <source>
        <dbReference type="SAM" id="MobiDB-lite"/>
    </source>
</evidence>
<keyword evidence="2" id="KW-0812">Transmembrane</keyword>
<accession>A0ABV6RMH6</accession>
<dbReference type="EMBL" id="JBHLTG010000001">
    <property type="protein sequence ID" value="MFC0677769.1"/>
    <property type="molecule type" value="Genomic_DNA"/>
</dbReference>
<dbReference type="Gene3D" id="1.10.260.40">
    <property type="entry name" value="lambda repressor-like DNA-binding domains"/>
    <property type="match status" value="1"/>
</dbReference>
<sequence length="273" mass="29204">MTYQTDGGPENGTGFGSRLKRSRENAGLTIDEVSQRLKTPARIITALEADDWSILGAPIFIRGQLRSYARLLGEPMPEAVEEAVAPQSEAVKLVSHTHTPRYRRLAEQAGRRAIYIVLTVTLVAPVWMATRSHLSGSLAPAQSLDLPLQAVDADGTTPAPSSPSAAERQPLVASMAALPERRETATAALTLRLHGDTWVEVFARDGSLIEKGLLISGQVRSYDAQRVGRVLLGNSSAVEVQNAGKHVDLAPFSQANVARFTLSSDGSLAPVAH</sequence>
<keyword evidence="5" id="KW-1185">Reference proteome</keyword>